<dbReference type="Pfam" id="PF00561">
    <property type="entry name" value="Abhydrolase_1"/>
    <property type="match status" value="1"/>
</dbReference>
<evidence type="ECO:0000259" key="3">
    <source>
        <dbReference type="Pfam" id="PF00561"/>
    </source>
</evidence>
<dbReference type="PANTHER" id="PTHR43248:SF25">
    <property type="entry name" value="AB HYDROLASE-1 DOMAIN-CONTAINING PROTEIN-RELATED"/>
    <property type="match status" value="1"/>
</dbReference>
<dbReference type="Proteomes" id="UP000030653">
    <property type="component" value="Unassembled WGS sequence"/>
</dbReference>
<dbReference type="GeneID" id="63688294"/>
<dbReference type="SUPFAM" id="SSF53474">
    <property type="entry name" value="alpha/beta-Hydrolases"/>
    <property type="match status" value="1"/>
</dbReference>
<dbReference type="RefSeq" id="XP_040626763.1">
    <property type="nucleotide sequence ID" value="XM_040773232.1"/>
</dbReference>
<evidence type="ECO:0000256" key="1">
    <source>
        <dbReference type="ARBA" id="ARBA00010088"/>
    </source>
</evidence>
<feature type="domain" description="Peptidase S33 tripeptidyl aminopeptidase-like C-terminal" evidence="4">
    <location>
        <begin position="380"/>
        <end position="486"/>
    </location>
</feature>
<name>M5FRP3_DACPD</name>
<evidence type="ECO:0000259" key="4">
    <source>
        <dbReference type="Pfam" id="PF08386"/>
    </source>
</evidence>
<dbReference type="InterPro" id="IPR029058">
    <property type="entry name" value="AB_hydrolase_fold"/>
</dbReference>
<feature type="domain" description="AB hydrolase-1" evidence="3">
    <location>
        <begin position="31"/>
        <end position="227"/>
    </location>
</feature>
<accession>M5FRP3</accession>
<dbReference type="PANTHER" id="PTHR43248">
    <property type="entry name" value="2-SUCCINYL-6-HYDROXY-2,4-CYCLOHEXADIENE-1-CARBOXYLATE SYNTHASE"/>
    <property type="match status" value="1"/>
</dbReference>
<dbReference type="AlphaFoldDB" id="M5FRP3"/>
<dbReference type="HOGENOM" id="CLU_013364_5_2_1"/>
<evidence type="ECO:0000313" key="5">
    <source>
        <dbReference type="EMBL" id="EJT99865.1"/>
    </source>
</evidence>
<dbReference type="GO" id="GO:0016787">
    <property type="term" value="F:hydrolase activity"/>
    <property type="evidence" value="ECO:0007669"/>
    <property type="project" value="UniProtKB-KW"/>
</dbReference>
<keyword evidence="6" id="KW-1185">Reference proteome</keyword>
<protein>
    <submittedName>
        <fullName evidence="5">Alpha/beta-hydrolase</fullName>
    </submittedName>
</protein>
<evidence type="ECO:0000313" key="6">
    <source>
        <dbReference type="Proteomes" id="UP000030653"/>
    </source>
</evidence>
<dbReference type="Pfam" id="PF08386">
    <property type="entry name" value="Abhydrolase_4"/>
    <property type="match status" value="1"/>
</dbReference>
<dbReference type="OMA" id="MCSDTDP"/>
<comment type="similarity">
    <text evidence="1">Belongs to the peptidase S33 family.</text>
</comment>
<dbReference type="Gene3D" id="3.40.50.1820">
    <property type="entry name" value="alpha/beta hydrolase"/>
    <property type="match status" value="2"/>
</dbReference>
<dbReference type="InterPro" id="IPR013595">
    <property type="entry name" value="Pept_S33_TAP-like_C"/>
</dbReference>
<organism evidence="5 6">
    <name type="scientific">Dacryopinax primogenitus (strain DJM 731)</name>
    <name type="common">Brown rot fungus</name>
    <dbReference type="NCBI Taxonomy" id="1858805"/>
    <lineage>
        <taxon>Eukaryota</taxon>
        <taxon>Fungi</taxon>
        <taxon>Dikarya</taxon>
        <taxon>Basidiomycota</taxon>
        <taxon>Agaricomycotina</taxon>
        <taxon>Dacrymycetes</taxon>
        <taxon>Dacrymycetales</taxon>
        <taxon>Dacrymycetaceae</taxon>
        <taxon>Dacryopinax</taxon>
    </lineage>
</organism>
<dbReference type="InterPro" id="IPR051601">
    <property type="entry name" value="Serine_prot/Carboxylest_S33"/>
</dbReference>
<proteinExistence type="inferred from homology"/>
<keyword evidence="2 5" id="KW-0378">Hydrolase</keyword>
<dbReference type="STRING" id="1858805.M5FRP3"/>
<evidence type="ECO:0000256" key="2">
    <source>
        <dbReference type="ARBA" id="ARBA00022801"/>
    </source>
</evidence>
<gene>
    <name evidence="5" type="ORF">DACRYDRAFT_23423</name>
</gene>
<reference evidence="5 6" key="1">
    <citation type="journal article" date="2012" name="Science">
        <title>The Paleozoic origin of enzymatic lignin decomposition reconstructed from 31 fungal genomes.</title>
        <authorList>
            <person name="Floudas D."/>
            <person name="Binder M."/>
            <person name="Riley R."/>
            <person name="Barry K."/>
            <person name="Blanchette R.A."/>
            <person name="Henrissat B."/>
            <person name="Martinez A.T."/>
            <person name="Otillar R."/>
            <person name="Spatafora J.W."/>
            <person name="Yadav J.S."/>
            <person name="Aerts A."/>
            <person name="Benoit I."/>
            <person name="Boyd A."/>
            <person name="Carlson A."/>
            <person name="Copeland A."/>
            <person name="Coutinho P.M."/>
            <person name="de Vries R.P."/>
            <person name="Ferreira P."/>
            <person name="Findley K."/>
            <person name="Foster B."/>
            <person name="Gaskell J."/>
            <person name="Glotzer D."/>
            <person name="Gorecki P."/>
            <person name="Heitman J."/>
            <person name="Hesse C."/>
            <person name="Hori C."/>
            <person name="Igarashi K."/>
            <person name="Jurgens J.A."/>
            <person name="Kallen N."/>
            <person name="Kersten P."/>
            <person name="Kohler A."/>
            <person name="Kuees U."/>
            <person name="Kumar T.K.A."/>
            <person name="Kuo A."/>
            <person name="LaButti K."/>
            <person name="Larrondo L.F."/>
            <person name="Lindquist E."/>
            <person name="Ling A."/>
            <person name="Lombard V."/>
            <person name="Lucas S."/>
            <person name="Lundell T."/>
            <person name="Martin R."/>
            <person name="McLaughlin D.J."/>
            <person name="Morgenstern I."/>
            <person name="Morin E."/>
            <person name="Murat C."/>
            <person name="Nagy L.G."/>
            <person name="Nolan M."/>
            <person name="Ohm R.A."/>
            <person name="Patyshakuliyeva A."/>
            <person name="Rokas A."/>
            <person name="Ruiz-Duenas F.J."/>
            <person name="Sabat G."/>
            <person name="Salamov A."/>
            <person name="Samejima M."/>
            <person name="Schmutz J."/>
            <person name="Slot J.C."/>
            <person name="St John F."/>
            <person name="Stenlid J."/>
            <person name="Sun H."/>
            <person name="Sun S."/>
            <person name="Syed K."/>
            <person name="Tsang A."/>
            <person name="Wiebenga A."/>
            <person name="Young D."/>
            <person name="Pisabarro A."/>
            <person name="Eastwood D.C."/>
            <person name="Martin F."/>
            <person name="Cullen D."/>
            <person name="Grigoriev I.V."/>
            <person name="Hibbett D.S."/>
        </authorList>
    </citation>
    <scope>NUCLEOTIDE SEQUENCE [LARGE SCALE GENOMIC DNA]</scope>
    <source>
        <strain evidence="5 6">DJM-731 SS1</strain>
    </source>
</reference>
<dbReference type="InterPro" id="IPR000073">
    <property type="entry name" value="AB_hydrolase_1"/>
</dbReference>
<sequence length="527" mass="58688">MDYLNRTDMETAILALRRLAATVPRGERLGTVFVNPGGPGGSGTEYIVETGKDISLILRGRYDILSWDPRGVNMTTPPMNCFPSDYDERIQEYKLHQIGLPFEMRAIQGTDIPWFQKTHHYYEALVGSCARNGDQRILRSMSTAFTARDMLEILKALGEEEHGLNYWGFSYGTILGATFAAMFPGMIHRMVLDGVSHAPHYYQDLFEWGRNAIDHSQKVWNGFVKTCAAAGPINCALSKEGATMNDVQNRIDELLESLLIQPLSIPYSGAIGTSGIITASDVRFHIFLALYKPTRWQQLAQKMVDAERGDGSAFILPPLLTDRRDMQDNIFHRYAARVGGPLTTVAIQCGDTDLSVLHANMSAQAISEYSRELASTSIIGESWQIWIGRCRAWNITATETYKGPWRAEDGLKKTKFPILFVGNTADPVTPLSAAEDMVERFGNESASLLIQDGYGHCSLAHPSLCTARRIADYFIDGVVPKHRTICKSEDGFIFPPTGETAEYLSDLGEDDKHLLLALKRLSESTVW</sequence>
<dbReference type="EMBL" id="JH795868">
    <property type="protein sequence ID" value="EJT99865.1"/>
    <property type="molecule type" value="Genomic_DNA"/>
</dbReference>
<dbReference type="OrthoDB" id="425534at2759"/>